<proteinExistence type="predicted"/>
<comment type="caution">
    <text evidence="2">The sequence shown here is derived from an EMBL/GenBank/DDBJ whole genome shotgun (WGS) entry which is preliminary data.</text>
</comment>
<reference evidence="2" key="1">
    <citation type="submission" date="2021-03" db="EMBL/GenBank/DDBJ databases">
        <title>Whole genome shotgun sequence of Actinoplanes consettensis NBRC 14913.</title>
        <authorList>
            <person name="Komaki H."/>
            <person name="Tamura T."/>
        </authorList>
    </citation>
    <scope>NUCLEOTIDE SEQUENCE</scope>
    <source>
        <strain evidence="2">NBRC 14913</strain>
    </source>
</reference>
<dbReference type="EMBL" id="BOQP01000043">
    <property type="protein sequence ID" value="GIM80626.1"/>
    <property type="molecule type" value="Genomic_DNA"/>
</dbReference>
<accession>A0A919SXQ2</accession>
<evidence type="ECO:0000256" key="1">
    <source>
        <dbReference type="SAM" id="MobiDB-lite"/>
    </source>
</evidence>
<dbReference type="AlphaFoldDB" id="A0A919SXQ2"/>
<name>A0A919SXQ2_9ACTN</name>
<dbReference type="RefSeq" id="WP_213001620.1">
    <property type="nucleotide sequence ID" value="NZ_BAAATW010000001.1"/>
</dbReference>
<feature type="region of interest" description="Disordered" evidence="1">
    <location>
        <begin position="1"/>
        <end position="50"/>
    </location>
</feature>
<evidence type="ECO:0000313" key="2">
    <source>
        <dbReference type="EMBL" id="GIM80626.1"/>
    </source>
</evidence>
<protein>
    <submittedName>
        <fullName evidence="2">Uncharacterized protein</fullName>
    </submittedName>
</protein>
<organism evidence="2 3">
    <name type="scientific">Winogradskya consettensis</name>
    <dbReference type="NCBI Taxonomy" id="113560"/>
    <lineage>
        <taxon>Bacteria</taxon>
        <taxon>Bacillati</taxon>
        <taxon>Actinomycetota</taxon>
        <taxon>Actinomycetes</taxon>
        <taxon>Micromonosporales</taxon>
        <taxon>Micromonosporaceae</taxon>
        <taxon>Winogradskya</taxon>
    </lineage>
</organism>
<feature type="compositionally biased region" description="Pro residues" evidence="1">
    <location>
        <begin position="40"/>
        <end position="50"/>
    </location>
</feature>
<gene>
    <name evidence="2" type="ORF">Aco04nite_71740</name>
</gene>
<keyword evidence="3" id="KW-1185">Reference proteome</keyword>
<dbReference type="Proteomes" id="UP000680865">
    <property type="component" value="Unassembled WGS sequence"/>
</dbReference>
<evidence type="ECO:0000313" key="3">
    <source>
        <dbReference type="Proteomes" id="UP000680865"/>
    </source>
</evidence>
<sequence>MTKGDETDDRVPSDEDPPDIFRGQVLLDQDEKPPLTTGEAPPPAPPKKSS</sequence>